<comment type="cofactor">
    <cofactor evidence="1">
        <name>Mg(2+)</name>
        <dbReference type="ChEBI" id="CHEBI:18420"/>
    </cofactor>
</comment>
<gene>
    <name evidence="12" type="ORF">J2Z83_001030</name>
</gene>
<dbReference type="PROSITE" id="PS50146">
    <property type="entry name" value="DAGK"/>
    <property type="match status" value="1"/>
</dbReference>
<dbReference type="GO" id="GO:0016301">
    <property type="term" value="F:kinase activity"/>
    <property type="evidence" value="ECO:0007669"/>
    <property type="project" value="UniProtKB-KW"/>
</dbReference>
<evidence type="ECO:0000313" key="12">
    <source>
        <dbReference type="EMBL" id="MBP1968936.1"/>
    </source>
</evidence>
<accession>A0ABS4IEP7</accession>
<keyword evidence="3" id="KW-0444">Lipid biosynthesis</keyword>
<evidence type="ECO:0000256" key="1">
    <source>
        <dbReference type="ARBA" id="ARBA00001946"/>
    </source>
</evidence>
<dbReference type="RefSeq" id="WP_209462149.1">
    <property type="nucleotide sequence ID" value="NZ_CP110224.1"/>
</dbReference>
<comment type="caution">
    <text evidence="12">The sequence shown here is derived from an EMBL/GenBank/DDBJ whole genome shotgun (WGS) entry which is preliminary data.</text>
</comment>
<evidence type="ECO:0000313" key="13">
    <source>
        <dbReference type="Proteomes" id="UP001519345"/>
    </source>
</evidence>
<dbReference type="Proteomes" id="UP001519345">
    <property type="component" value="Unassembled WGS sequence"/>
</dbReference>
<keyword evidence="6 12" id="KW-0418">Kinase</keyword>
<evidence type="ECO:0000256" key="3">
    <source>
        <dbReference type="ARBA" id="ARBA00022516"/>
    </source>
</evidence>
<dbReference type="NCBIfam" id="TIGR00147">
    <property type="entry name" value="YegS/Rv2252/BmrU family lipid kinase"/>
    <property type="match status" value="1"/>
</dbReference>
<proteinExistence type="inferred from homology"/>
<feature type="domain" description="DAGKc" evidence="11">
    <location>
        <begin position="1"/>
        <end position="131"/>
    </location>
</feature>
<protein>
    <submittedName>
        <fullName evidence="12">YegS/Rv2252/BmrU family lipid kinase</fullName>
    </submittedName>
</protein>
<keyword evidence="10" id="KW-1208">Phospholipid metabolism</keyword>
<comment type="similarity">
    <text evidence="2">Belongs to the diacylglycerol/lipid kinase family.</text>
</comment>
<evidence type="ECO:0000256" key="9">
    <source>
        <dbReference type="ARBA" id="ARBA00023209"/>
    </source>
</evidence>
<dbReference type="InterPro" id="IPR005218">
    <property type="entry name" value="Diacylglycerol/lipid_kinase"/>
</dbReference>
<dbReference type="InterPro" id="IPR017438">
    <property type="entry name" value="ATP-NAD_kinase_N"/>
</dbReference>
<name>A0ABS4IEP7_9BACI</name>
<evidence type="ECO:0000256" key="6">
    <source>
        <dbReference type="ARBA" id="ARBA00022777"/>
    </source>
</evidence>
<dbReference type="Gene3D" id="2.60.200.40">
    <property type="match status" value="1"/>
</dbReference>
<sequence>MYIFIVNPEAGKGRSRRIFSRIKKHTLYQEIESSYYYTKYVGHAEEIAQRITKREDIVVTSIIVIGGDGTMHEVMNGIKNRNIPVSFIPGGSGNDFARGSAIKGNALEILQQIINAQNGHPYWLGNFKIDNRKKRFFINSLGFGFDAQVARMASKSKLKGFFDRFHIGTVNYIIALLKVLLTFKPIDLELEVNGKKRTITKCWMVTIANHPYYGGGMKIIPGAKIQPAVFPVLVLHSISKWKVLALFLSVFNGKHINFKEIELMNATHLKIISNEQLYYQVDGQTGTCQTSEISKQSDEIRIFGKAVRKAGA</sequence>
<dbReference type="InterPro" id="IPR016064">
    <property type="entry name" value="NAD/diacylglycerol_kinase_sf"/>
</dbReference>
<dbReference type="Pfam" id="PF19279">
    <property type="entry name" value="YegS_C"/>
    <property type="match status" value="1"/>
</dbReference>
<dbReference type="Pfam" id="PF00781">
    <property type="entry name" value="DAGK_cat"/>
    <property type="match status" value="1"/>
</dbReference>
<keyword evidence="8" id="KW-0443">Lipid metabolism</keyword>
<dbReference type="SMART" id="SM00046">
    <property type="entry name" value="DAGKc"/>
    <property type="match status" value="1"/>
</dbReference>
<evidence type="ECO:0000256" key="2">
    <source>
        <dbReference type="ARBA" id="ARBA00005983"/>
    </source>
</evidence>
<dbReference type="SUPFAM" id="SSF111331">
    <property type="entry name" value="NAD kinase/diacylglycerol kinase-like"/>
    <property type="match status" value="1"/>
</dbReference>
<evidence type="ECO:0000259" key="11">
    <source>
        <dbReference type="PROSITE" id="PS50146"/>
    </source>
</evidence>
<dbReference type="InterPro" id="IPR045540">
    <property type="entry name" value="YegS/DAGK_C"/>
</dbReference>
<evidence type="ECO:0000256" key="4">
    <source>
        <dbReference type="ARBA" id="ARBA00022679"/>
    </source>
</evidence>
<keyword evidence="4" id="KW-0808">Transferase</keyword>
<evidence type="ECO:0000256" key="5">
    <source>
        <dbReference type="ARBA" id="ARBA00022741"/>
    </source>
</evidence>
<evidence type="ECO:0000256" key="10">
    <source>
        <dbReference type="ARBA" id="ARBA00023264"/>
    </source>
</evidence>
<keyword evidence="5" id="KW-0547">Nucleotide-binding</keyword>
<dbReference type="EMBL" id="JAGGKX010000003">
    <property type="protein sequence ID" value="MBP1968936.1"/>
    <property type="molecule type" value="Genomic_DNA"/>
</dbReference>
<reference evidence="12 13" key="1">
    <citation type="submission" date="2021-03" db="EMBL/GenBank/DDBJ databases">
        <title>Genomic Encyclopedia of Type Strains, Phase IV (KMG-IV): sequencing the most valuable type-strain genomes for metagenomic binning, comparative biology and taxonomic classification.</title>
        <authorList>
            <person name="Goeker M."/>
        </authorList>
    </citation>
    <scope>NUCLEOTIDE SEQUENCE [LARGE SCALE GENOMIC DNA]</scope>
    <source>
        <strain evidence="12 13">DSM 25609</strain>
    </source>
</reference>
<keyword evidence="9" id="KW-0594">Phospholipid biosynthesis</keyword>
<dbReference type="Gene3D" id="3.40.50.10330">
    <property type="entry name" value="Probable inorganic polyphosphate/atp-NAD kinase, domain 1"/>
    <property type="match status" value="1"/>
</dbReference>
<evidence type="ECO:0000256" key="8">
    <source>
        <dbReference type="ARBA" id="ARBA00023098"/>
    </source>
</evidence>
<organism evidence="12 13">
    <name type="scientific">Virgibacillus natechei</name>
    <dbReference type="NCBI Taxonomy" id="1216297"/>
    <lineage>
        <taxon>Bacteria</taxon>
        <taxon>Bacillati</taxon>
        <taxon>Bacillota</taxon>
        <taxon>Bacilli</taxon>
        <taxon>Bacillales</taxon>
        <taxon>Bacillaceae</taxon>
        <taxon>Virgibacillus</taxon>
    </lineage>
</organism>
<evidence type="ECO:0000256" key="7">
    <source>
        <dbReference type="ARBA" id="ARBA00022840"/>
    </source>
</evidence>
<dbReference type="InterPro" id="IPR050187">
    <property type="entry name" value="Lipid_Phosphate_FormReg"/>
</dbReference>
<keyword evidence="7" id="KW-0067">ATP-binding</keyword>
<dbReference type="PANTHER" id="PTHR12358">
    <property type="entry name" value="SPHINGOSINE KINASE"/>
    <property type="match status" value="1"/>
</dbReference>
<keyword evidence="13" id="KW-1185">Reference proteome</keyword>
<dbReference type="PANTHER" id="PTHR12358:SF54">
    <property type="entry name" value="SPHINGOSINE KINASE RELATED PROTEIN"/>
    <property type="match status" value="1"/>
</dbReference>
<dbReference type="InterPro" id="IPR001206">
    <property type="entry name" value="Diacylglycerol_kinase_cat_dom"/>
</dbReference>